<sequence>MNQPHPDGRAFWLEAVGASRLARLAREAGRWLAAAILAGIPLLFLNLGWQREADRLRQREQEEGERVLRLLHNRLLTQAGLEGTLSLALDTLHCLCRGRPDGTAILTTWLDRLRQDFPGVFETAIFAPDGQLLIDRSDLPEFHPALASFGRDMRTFLDGDSQPLERNLPAYRPFLGPFRKGQARHLQSLATVLSSLSRRRALSYAQGCQKGDPWFLAWVTIPEDPIALDLRLRQWWLLLERPDGSTRAAALDLRQPLLPQLASLGPAARGAERALAVLGDDEDRIIALDDHLWTQVLGSRQHRLLLCHPDPGGVAWRQTVARVRGWLLIAFLVSLSGVRWLLGRGAGLSLRWRLTALFLYCAAIPLGLLGLAAQSLLSDREAALVRQRFLIQEAILQETARRHVEQLGVIETRLRRTFQPAVPAGEAGPRRAAALMQALTRRLLPSYAAVIDTEGRVLFQRLEGFQDTLGPLIPYLALQSRRRLAEINGETIPPALATREQAVLASMETFGLNLAEVGAMLEGSGERFVPFRMGKSAAYILLALVRNVTGRAVASAQFLLGRDRFRDRLPALLRALQQRLPEGQLVGGYPWGPPGATEAALLPLTDEVSSAIDRWGVPAHRVLGARDRVYLISGLFSPALHSQKVFIVSDDARLRADLAATRRRLALLGAALALLGAALGWLVGGTFLRPIAEFTTGLAAIQERRFDHRLAIEGNDEFGQLGGLFNDVIAGLADLEVASIVQDTFLPQSPLSDAGWEISGATRCASRVGGDYYDYFPRPDGRWVLVVGDVTGHGVAAALGVAVAKAAFTHPANPASPAALLDLMNRLVGSTLAGSRAITCFLAVFDPRDGRLVAANAGHPFPFLIRRSPPRPSATANTGTLTGAIDPDHHIEELQLRHPPLGFATRRPFEEREWRLGPEDWVCFYTDGLIEAPDPYGLPLGFDRCRAILPGCRRASAVATREAIAAWHRQAMGPAGPTDDITLLVLQGSQRPSPPSA</sequence>
<dbReference type="AlphaFoldDB" id="A0A367ZU71"/>
<dbReference type="PROSITE" id="PS50885">
    <property type="entry name" value="HAMP"/>
    <property type="match status" value="1"/>
</dbReference>
<dbReference type="Gene3D" id="3.60.40.10">
    <property type="entry name" value="PPM-type phosphatase domain"/>
    <property type="match status" value="1"/>
</dbReference>
<dbReference type="GO" id="GO:0016791">
    <property type="term" value="F:phosphatase activity"/>
    <property type="evidence" value="ECO:0007669"/>
    <property type="project" value="TreeGrafter"/>
</dbReference>
<gene>
    <name evidence="4" type="ORF">OZSIB_2790</name>
</gene>
<dbReference type="SMART" id="SM00304">
    <property type="entry name" value="HAMP"/>
    <property type="match status" value="1"/>
</dbReference>
<evidence type="ECO:0000256" key="1">
    <source>
        <dbReference type="ARBA" id="ARBA00022801"/>
    </source>
</evidence>
<dbReference type="Proteomes" id="UP000252355">
    <property type="component" value="Unassembled WGS sequence"/>
</dbReference>
<feature type="transmembrane region" description="Helical" evidence="2">
    <location>
        <begin position="665"/>
        <end position="688"/>
    </location>
</feature>
<name>A0A367ZU71_9BACT</name>
<keyword evidence="1" id="KW-0378">Hydrolase</keyword>
<accession>A0A367ZU71</accession>
<evidence type="ECO:0000259" key="3">
    <source>
        <dbReference type="PROSITE" id="PS50885"/>
    </source>
</evidence>
<dbReference type="PANTHER" id="PTHR43156">
    <property type="entry name" value="STAGE II SPORULATION PROTEIN E-RELATED"/>
    <property type="match status" value="1"/>
</dbReference>
<proteinExistence type="predicted"/>
<dbReference type="PANTHER" id="PTHR43156:SF2">
    <property type="entry name" value="STAGE II SPORULATION PROTEIN E"/>
    <property type="match status" value="1"/>
</dbReference>
<dbReference type="EMBL" id="QOQW01000004">
    <property type="protein sequence ID" value="RCK80902.1"/>
    <property type="molecule type" value="Genomic_DNA"/>
</dbReference>
<keyword evidence="2" id="KW-1133">Transmembrane helix</keyword>
<dbReference type="Pfam" id="PF07228">
    <property type="entry name" value="SpoIIE"/>
    <property type="match status" value="1"/>
</dbReference>
<dbReference type="InterPro" id="IPR001932">
    <property type="entry name" value="PPM-type_phosphatase-like_dom"/>
</dbReference>
<dbReference type="GO" id="GO:0016020">
    <property type="term" value="C:membrane"/>
    <property type="evidence" value="ECO:0007669"/>
    <property type="project" value="InterPro"/>
</dbReference>
<feature type="transmembrane region" description="Helical" evidence="2">
    <location>
        <begin position="325"/>
        <end position="342"/>
    </location>
</feature>
<dbReference type="InterPro" id="IPR003660">
    <property type="entry name" value="HAMP_dom"/>
</dbReference>
<feature type="transmembrane region" description="Helical" evidence="2">
    <location>
        <begin position="31"/>
        <end position="49"/>
    </location>
</feature>
<dbReference type="SMART" id="SM00331">
    <property type="entry name" value="PP2C_SIG"/>
    <property type="match status" value="1"/>
</dbReference>
<dbReference type="Gene3D" id="6.10.340.10">
    <property type="match status" value="1"/>
</dbReference>
<dbReference type="InterPro" id="IPR052016">
    <property type="entry name" value="Bact_Sigma-Reg"/>
</dbReference>
<evidence type="ECO:0000256" key="2">
    <source>
        <dbReference type="SAM" id="Phobius"/>
    </source>
</evidence>
<keyword evidence="2" id="KW-0472">Membrane</keyword>
<keyword evidence="2" id="KW-0812">Transmembrane</keyword>
<dbReference type="SUPFAM" id="SSF81606">
    <property type="entry name" value="PP2C-like"/>
    <property type="match status" value="1"/>
</dbReference>
<dbReference type="GO" id="GO:0007165">
    <property type="term" value="P:signal transduction"/>
    <property type="evidence" value="ECO:0007669"/>
    <property type="project" value="InterPro"/>
</dbReference>
<dbReference type="Pfam" id="PF00672">
    <property type="entry name" value="HAMP"/>
    <property type="match status" value="1"/>
</dbReference>
<reference evidence="4 5" key="1">
    <citation type="submission" date="2018-05" db="EMBL/GenBank/DDBJ databases">
        <title>A metagenomic window into the 2 km-deep terrestrial subsurface aquifer revealed taxonomically and functionally diverse microbial community comprising novel uncultured bacterial lineages.</title>
        <authorList>
            <person name="Kadnikov V.V."/>
            <person name="Mardanov A.V."/>
            <person name="Beletsky A.V."/>
            <person name="Banks D."/>
            <person name="Pimenov N.V."/>
            <person name="Frank Y.A."/>
            <person name="Karnachuk O.V."/>
            <person name="Ravin N.V."/>
        </authorList>
    </citation>
    <scope>NUCLEOTIDE SEQUENCE [LARGE SCALE GENOMIC DNA]</scope>
    <source>
        <strain evidence="4">BY5</strain>
    </source>
</reference>
<evidence type="ECO:0000313" key="4">
    <source>
        <dbReference type="EMBL" id="RCK80902.1"/>
    </source>
</evidence>
<comment type="caution">
    <text evidence="4">The sequence shown here is derived from an EMBL/GenBank/DDBJ whole genome shotgun (WGS) entry which is preliminary data.</text>
</comment>
<dbReference type="InterPro" id="IPR036457">
    <property type="entry name" value="PPM-type-like_dom_sf"/>
</dbReference>
<feature type="transmembrane region" description="Helical" evidence="2">
    <location>
        <begin position="354"/>
        <end position="377"/>
    </location>
</feature>
<organism evidence="4 5">
    <name type="scientific">Candidatus Ozemobacter sibiricus</name>
    <dbReference type="NCBI Taxonomy" id="2268124"/>
    <lineage>
        <taxon>Bacteria</taxon>
        <taxon>Candidatus Ozemobacteria</taxon>
        <taxon>Candidatus Ozemobacterales</taxon>
        <taxon>Candidatus Ozemobacteraceae</taxon>
        <taxon>Candidatus Ozemobacter</taxon>
    </lineage>
</organism>
<dbReference type="CDD" id="cd06225">
    <property type="entry name" value="HAMP"/>
    <property type="match status" value="1"/>
</dbReference>
<evidence type="ECO:0000313" key="5">
    <source>
        <dbReference type="Proteomes" id="UP000252355"/>
    </source>
</evidence>
<feature type="domain" description="HAMP" evidence="3">
    <location>
        <begin position="685"/>
        <end position="737"/>
    </location>
</feature>
<protein>
    <submittedName>
        <fullName evidence="4">Serine phosphatase RsbU, regulator of sigma subunit</fullName>
    </submittedName>
</protein>